<evidence type="ECO:0000256" key="7">
    <source>
        <dbReference type="SAM" id="Phobius"/>
    </source>
</evidence>
<evidence type="ECO:0000256" key="3">
    <source>
        <dbReference type="ARBA" id="ARBA00022692"/>
    </source>
</evidence>
<dbReference type="Proteomes" id="UP000234331">
    <property type="component" value="Unassembled WGS sequence"/>
</dbReference>
<accession>A0A2I2KJK4</accession>
<sequence length="398" mass="39847">MNLRPARLGPSELARVGGAGLRVRPLRSVLSALGIAIGIAAMVAVVGVSASSRADLERQIAALGTDLLTVSPGHSLFGEQASLPAEAIPMIQVLGGTASVSATGLLPETKVYRNDHIPKAESGGITVVAARPGLAATVGAHIAEGADLNAASERYPTVVLGARAADRLGVGPVGADQQVELGHQLFTVVGVLAPAPLAPELDTSALVGWPVATTLLGFDGHPTTVYVKARPGQVEATQRLLARAANPAAPNEVDVSRPSDALAAQQAADATLNALLLGLGAVALLIGGIGVANTMVISVLERRGEIGLRRALGATRGDVRNQFLVEALLLSAAGGLGGLLLGAGATIAYAASRGWPAVVPPWAMLAAAGTTLLIGAAAGLYPAARAARLTPTEALSAA</sequence>
<dbReference type="GO" id="GO:0005886">
    <property type="term" value="C:plasma membrane"/>
    <property type="evidence" value="ECO:0007669"/>
    <property type="project" value="UniProtKB-SubCell"/>
</dbReference>
<name>A0A2I2KJK4_9ACTN</name>
<feature type="transmembrane region" description="Helical" evidence="7">
    <location>
        <begin position="323"/>
        <end position="350"/>
    </location>
</feature>
<feature type="transmembrane region" description="Helical" evidence="7">
    <location>
        <begin position="362"/>
        <end position="381"/>
    </location>
</feature>
<evidence type="ECO:0000256" key="4">
    <source>
        <dbReference type="ARBA" id="ARBA00022989"/>
    </source>
</evidence>
<feature type="domain" description="ABC3 transporter permease C-terminal" evidence="8">
    <location>
        <begin position="279"/>
        <end position="391"/>
    </location>
</feature>
<dbReference type="Pfam" id="PF12704">
    <property type="entry name" value="MacB_PCD"/>
    <property type="match status" value="1"/>
</dbReference>
<evidence type="ECO:0000259" key="8">
    <source>
        <dbReference type="Pfam" id="PF02687"/>
    </source>
</evidence>
<dbReference type="OrthoDB" id="9780560at2"/>
<dbReference type="InterPro" id="IPR003838">
    <property type="entry name" value="ABC3_permease_C"/>
</dbReference>
<evidence type="ECO:0000256" key="2">
    <source>
        <dbReference type="ARBA" id="ARBA00022475"/>
    </source>
</evidence>
<protein>
    <submittedName>
        <fullName evidence="10">ABC transporter permease</fullName>
    </submittedName>
</protein>
<evidence type="ECO:0000256" key="1">
    <source>
        <dbReference type="ARBA" id="ARBA00004651"/>
    </source>
</evidence>
<keyword evidence="4 7" id="KW-1133">Transmembrane helix</keyword>
<evidence type="ECO:0000313" key="11">
    <source>
        <dbReference type="Proteomes" id="UP000234331"/>
    </source>
</evidence>
<evidence type="ECO:0000259" key="9">
    <source>
        <dbReference type="Pfam" id="PF12704"/>
    </source>
</evidence>
<dbReference type="EMBL" id="FZMO01000019">
    <property type="protein sequence ID" value="SNQ45851.1"/>
    <property type="molecule type" value="Genomic_DNA"/>
</dbReference>
<keyword evidence="2" id="KW-1003">Cell membrane</keyword>
<keyword evidence="11" id="KW-1185">Reference proteome</keyword>
<dbReference type="InterPro" id="IPR025857">
    <property type="entry name" value="MacB_PCD"/>
</dbReference>
<dbReference type="AlphaFoldDB" id="A0A2I2KJK4"/>
<evidence type="ECO:0000256" key="5">
    <source>
        <dbReference type="ARBA" id="ARBA00023136"/>
    </source>
</evidence>
<dbReference type="GO" id="GO:0022857">
    <property type="term" value="F:transmembrane transporter activity"/>
    <property type="evidence" value="ECO:0007669"/>
    <property type="project" value="TreeGrafter"/>
</dbReference>
<dbReference type="Pfam" id="PF02687">
    <property type="entry name" value="FtsX"/>
    <property type="match status" value="1"/>
</dbReference>
<gene>
    <name evidence="10" type="ORF">FRACA_1150005</name>
</gene>
<feature type="domain" description="MacB-like periplasmic core" evidence="9">
    <location>
        <begin position="28"/>
        <end position="240"/>
    </location>
</feature>
<dbReference type="InterPro" id="IPR050250">
    <property type="entry name" value="Macrolide_Exporter_MacB"/>
</dbReference>
<comment type="similarity">
    <text evidence="6">Belongs to the ABC-4 integral membrane protein family.</text>
</comment>
<comment type="subcellular location">
    <subcellularLocation>
        <location evidence="1">Cell membrane</location>
        <topology evidence="1">Multi-pass membrane protein</topology>
    </subcellularLocation>
</comment>
<organism evidence="10 11">
    <name type="scientific">Frankia canadensis</name>
    <dbReference type="NCBI Taxonomy" id="1836972"/>
    <lineage>
        <taxon>Bacteria</taxon>
        <taxon>Bacillati</taxon>
        <taxon>Actinomycetota</taxon>
        <taxon>Actinomycetes</taxon>
        <taxon>Frankiales</taxon>
        <taxon>Frankiaceae</taxon>
        <taxon>Frankia</taxon>
    </lineage>
</organism>
<feature type="transmembrane region" description="Helical" evidence="7">
    <location>
        <begin position="275"/>
        <end position="300"/>
    </location>
</feature>
<evidence type="ECO:0000256" key="6">
    <source>
        <dbReference type="ARBA" id="ARBA00038076"/>
    </source>
</evidence>
<dbReference type="PANTHER" id="PTHR30572:SF4">
    <property type="entry name" value="ABC TRANSPORTER PERMEASE YTRF"/>
    <property type="match status" value="1"/>
</dbReference>
<reference evidence="10 11" key="1">
    <citation type="submission" date="2017-06" db="EMBL/GenBank/DDBJ databases">
        <authorList>
            <person name="Kim H.J."/>
            <person name="Triplett B.A."/>
        </authorList>
    </citation>
    <scope>NUCLEOTIDE SEQUENCE [LARGE SCALE GENOMIC DNA]</scope>
    <source>
        <strain evidence="10">FRACA_ARgP5</strain>
    </source>
</reference>
<evidence type="ECO:0000313" key="10">
    <source>
        <dbReference type="EMBL" id="SNQ45851.1"/>
    </source>
</evidence>
<dbReference type="RefSeq" id="WP_101829972.1">
    <property type="nucleotide sequence ID" value="NZ_FZMO01000019.1"/>
</dbReference>
<feature type="transmembrane region" description="Helical" evidence="7">
    <location>
        <begin position="29"/>
        <end position="50"/>
    </location>
</feature>
<proteinExistence type="inferred from homology"/>
<keyword evidence="5 7" id="KW-0472">Membrane</keyword>
<dbReference type="PANTHER" id="PTHR30572">
    <property type="entry name" value="MEMBRANE COMPONENT OF TRANSPORTER-RELATED"/>
    <property type="match status" value="1"/>
</dbReference>
<keyword evidence="3 7" id="KW-0812">Transmembrane</keyword>